<evidence type="ECO:0000256" key="9">
    <source>
        <dbReference type="ARBA" id="ARBA00022840"/>
    </source>
</evidence>
<dbReference type="HAMAP" id="MF_00138">
    <property type="entry name" value="GARS"/>
    <property type="match status" value="1"/>
</dbReference>
<dbReference type="Pfam" id="PF02844">
    <property type="entry name" value="GARS_N"/>
    <property type="match status" value="1"/>
</dbReference>
<dbReference type="InterPro" id="IPR011761">
    <property type="entry name" value="ATP-grasp"/>
</dbReference>
<evidence type="ECO:0000256" key="12">
    <source>
        <dbReference type="ARBA" id="ARBA00042242"/>
    </source>
</evidence>
<dbReference type="PANTHER" id="PTHR43472">
    <property type="entry name" value="PHOSPHORIBOSYLAMINE--GLYCINE LIGASE"/>
    <property type="match status" value="1"/>
</dbReference>
<dbReference type="SMART" id="SM01209">
    <property type="entry name" value="GARS_A"/>
    <property type="match status" value="1"/>
</dbReference>
<dbReference type="InterPro" id="IPR020562">
    <property type="entry name" value="PRibGlycinamide_synth_N"/>
</dbReference>
<name>A0A1F6B3K4_9BACT</name>
<sequence length="418" mass="44756">MKKNILIIGSGAREHVIGWKLRQSREAGKLYFAPGNCGTGRLGEHVPIGLTDCAGLLQFAKDKAIDLTIVGSEAPLEAGLVDIFTKNGLRVFGPTKDAARLETSKAWASDFMARHGLPCPSYKIFDDASQALSYAKTVKGVCVIKADGLCQGKGVFVCSTLPEAQAAIETLMVKKIFGKSGERIVIQEKLSGKEVSMMAFCDGERAVPLIAAQDYKRVYDGDRGPNTGGMGAVAPATRVRQTLFKKIHRLLTLTVDAMRQEGLPYTGVLYAGIMVTEAAVYILEFNCRFGDPETQVQLPLLASDLLAVVSACTEGRLEASLVQWKAGVAVCVVLASEGYPETYLTGKTIQGADEIGSDIMVFHAGTAAYRGDIQTHGGRVLSVVTTASSVQEARKKVYGHIGSVVSFDGMYFRTDIGA</sequence>
<dbReference type="EC" id="6.3.4.13" evidence="4 14"/>
<dbReference type="Pfam" id="PF02843">
    <property type="entry name" value="GARS_C"/>
    <property type="match status" value="1"/>
</dbReference>
<evidence type="ECO:0000256" key="14">
    <source>
        <dbReference type="HAMAP-Rule" id="MF_00138"/>
    </source>
</evidence>
<dbReference type="GO" id="GO:0046872">
    <property type="term" value="F:metal ion binding"/>
    <property type="evidence" value="ECO:0007669"/>
    <property type="project" value="UniProtKB-KW"/>
</dbReference>
<comment type="caution">
    <text evidence="17">The sequence shown here is derived from an EMBL/GenBank/DDBJ whole genome shotgun (WGS) entry which is preliminary data.</text>
</comment>
<dbReference type="NCBIfam" id="TIGR00877">
    <property type="entry name" value="purD"/>
    <property type="match status" value="1"/>
</dbReference>
<comment type="cofactor">
    <cofactor evidence="2">
        <name>Mg(2+)</name>
        <dbReference type="ChEBI" id="CHEBI:18420"/>
    </cofactor>
</comment>
<dbReference type="InterPro" id="IPR016185">
    <property type="entry name" value="PreATP-grasp_dom_sf"/>
</dbReference>
<evidence type="ECO:0000256" key="11">
    <source>
        <dbReference type="ARBA" id="ARBA00038345"/>
    </source>
</evidence>
<keyword evidence="6" id="KW-0479">Metal-binding</keyword>
<keyword evidence="8 14" id="KW-0658">Purine biosynthesis</keyword>
<evidence type="ECO:0000313" key="18">
    <source>
        <dbReference type="Proteomes" id="UP000176450"/>
    </source>
</evidence>
<evidence type="ECO:0000256" key="6">
    <source>
        <dbReference type="ARBA" id="ARBA00022723"/>
    </source>
</evidence>
<gene>
    <name evidence="14" type="primary">purD</name>
    <name evidence="17" type="ORF">A3A63_03210</name>
</gene>
<organism evidence="17 18">
    <name type="scientific">Candidatus Gottesmanbacteria bacterium RIFCSPLOWO2_01_FULL_46_9</name>
    <dbReference type="NCBI Taxonomy" id="1798394"/>
    <lineage>
        <taxon>Bacteria</taxon>
        <taxon>Candidatus Gottesmaniibacteriota</taxon>
    </lineage>
</organism>
<dbReference type="Pfam" id="PF01071">
    <property type="entry name" value="GARS_A"/>
    <property type="match status" value="1"/>
</dbReference>
<dbReference type="Gene3D" id="3.90.600.10">
    <property type="entry name" value="Phosphoribosylglycinamide synthetase, C-terminal domain"/>
    <property type="match status" value="1"/>
</dbReference>
<keyword evidence="10" id="KW-0464">Manganese</keyword>
<evidence type="ECO:0000259" key="16">
    <source>
        <dbReference type="PROSITE" id="PS50975"/>
    </source>
</evidence>
<dbReference type="PANTHER" id="PTHR43472:SF1">
    <property type="entry name" value="PHOSPHORIBOSYLAMINE--GLYCINE LIGASE, CHLOROPLASTIC"/>
    <property type="match status" value="1"/>
</dbReference>
<dbReference type="SUPFAM" id="SSF51246">
    <property type="entry name" value="Rudiment single hybrid motif"/>
    <property type="match status" value="1"/>
</dbReference>
<dbReference type="InterPro" id="IPR011054">
    <property type="entry name" value="Rudment_hybrid_motif"/>
</dbReference>
<dbReference type="Proteomes" id="UP000176450">
    <property type="component" value="Unassembled WGS sequence"/>
</dbReference>
<comment type="cofactor">
    <cofactor evidence="1">
        <name>Mn(2+)</name>
        <dbReference type="ChEBI" id="CHEBI:29035"/>
    </cofactor>
</comment>
<dbReference type="SUPFAM" id="SSF52440">
    <property type="entry name" value="PreATP-grasp domain"/>
    <property type="match status" value="1"/>
</dbReference>
<dbReference type="AlphaFoldDB" id="A0A1F6B3K4"/>
<evidence type="ECO:0000256" key="10">
    <source>
        <dbReference type="ARBA" id="ARBA00023211"/>
    </source>
</evidence>
<dbReference type="GO" id="GO:0006189">
    <property type="term" value="P:'de novo' IMP biosynthetic process"/>
    <property type="evidence" value="ECO:0007669"/>
    <property type="project" value="UniProtKB-UniRule"/>
</dbReference>
<evidence type="ECO:0000256" key="5">
    <source>
        <dbReference type="ARBA" id="ARBA00022598"/>
    </source>
</evidence>
<comment type="similarity">
    <text evidence="11 14">Belongs to the GARS family.</text>
</comment>
<dbReference type="GO" id="GO:0009113">
    <property type="term" value="P:purine nucleobase biosynthetic process"/>
    <property type="evidence" value="ECO:0007669"/>
    <property type="project" value="InterPro"/>
</dbReference>
<evidence type="ECO:0000256" key="13">
    <source>
        <dbReference type="ARBA" id="ARBA00042864"/>
    </source>
</evidence>
<keyword evidence="5 14" id="KW-0436">Ligase</keyword>
<evidence type="ECO:0000256" key="7">
    <source>
        <dbReference type="ARBA" id="ARBA00022741"/>
    </source>
</evidence>
<evidence type="ECO:0000313" key="17">
    <source>
        <dbReference type="EMBL" id="OGG31506.1"/>
    </source>
</evidence>
<dbReference type="InterPro" id="IPR020560">
    <property type="entry name" value="PRibGlycinamide_synth_C-dom"/>
</dbReference>
<evidence type="ECO:0000256" key="4">
    <source>
        <dbReference type="ARBA" id="ARBA00013255"/>
    </source>
</evidence>
<keyword evidence="9 15" id="KW-0067">ATP-binding</keyword>
<reference evidence="17 18" key="1">
    <citation type="journal article" date="2016" name="Nat. Commun.">
        <title>Thousands of microbial genomes shed light on interconnected biogeochemical processes in an aquifer system.</title>
        <authorList>
            <person name="Anantharaman K."/>
            <person name="Brown C.T."/>
            <person name="Hug L.A."/>
            <person name="Sharon I."/>
            <person name="Castelle C.J."/>
            <person name="Probst A.J."/>
            <person name="Thomas B.C."/>
            <person name="Singh A."/>
            <person name="Wilkins M.J."/>
            <person name="Karaoz U."/>
            <person name="Brodie E.L."/>
            <person name="Williams K.H."/>
            <person name="Hubbard S.S."/>
            <person name="Banfield J.F."/>
        </authorList>
    </citation>
    <scope>NUCLEOTIDE SEQUENCE [LARGE SCALE GENOMIC DNA]</scope>
</reference>
<evidence type="ECO:0000256" key="8">
    <source>
        <dbReference type="ARBA" id="ARBA00022755"/>
    </source>
</evidence>
<dbReference type="InterPro" id="IPR020559">
    <property type="entry name" value="PRibGlycinamide_synth_CS"/>
</dbReference>
<dbReference type="FunFam" id="3.30.470.20:FF:000018">
    <property type="entry name" value="Trifunctional purine biosynthetic protein adenosine-3"/>
    <property type="match status" value="1"/>
</dbReference>
<dbReference type="GO" id="GO:0005524">
    <property type="term" value="F:ATP binding"/>
    <property type="evidence" value="ECO:0007669"/>
    <property type="project" value="UniProtKB-UniRule"/>
</dbReference>
<accession>A0A1F6B3K4</accession>
<evidence type="ECO:0000256" key="1">
    <source>
        <dbReference type="ARBA" id="ARBA00001936"/>
    </source>
</evidence>
<evidence type="ECO:0000256" key="15">
    <source>
        <dbReference type="PROSITE-ProRule" id="PRU00409"/>
    </source>
</evidence>
<dbReference type="PROSITE" id="PS50975">
    <property type="entry name" value="ATP_GRASP"/>
    <property type="match status" value="1"/>
</dbReference>
<dbReference type="Gene3D" id="3.30.470.20">
    <property type="entry name" value="ATP-grasp fold, B domain"/>
    <property type="match status" value="1"/>
</dbReference>
<dbReference type="GO" id="GO:0004637">
    <property type="term" value="F:phosphoribosylamine-glycine ligase activity"/>
    <property type="evidence" value="ECO:0007669"/>
    <property type="project" value="UniProtKB-UniRule"/>
</dbReference>
<dbReference type="SUPFAM" id="SSF56059">
    <property type="entry name" value="Glutathione synthetase ATP-binding domain-like"/>
    <property type="match status" value="1"/>
</dbReference>
<dbReference type="EMBL" id="MFJX01000008">
    <property type="protein sequence ID" value="OGG31506.1"/>
    <property type="molecule type" value="Genomic_DNA"/>
</dbReference>
<dbReference type="Gene3D" id="3.30.1490.20">
    <property type="entry name" value="ATP-grasp fold, A domain"/>
    <property type="match status" value="1"/>
</dbReference>
<dbReference type="SMART" id="SM01210">
    <property type="entry name" value="GARS_C"/>
    <property type="match status" value="1"/>
</dbReference>
<dbReference type="InterPro" id="IPR000115">
    <property type="entry name" value="PRibGlycinamide_synth"/>
</dbReference>
<evidence type="ECO:0000256" key="2">
    <source>
        <dbReference type="ARBA" id="ARBA00001946"/>
    </source>
</evidence>
<comment type="pathway">
    <text evidence="3 14">Purine metabolism; IMP biosynthesis via de novo pathway; N(1)-(5-phospho-D-ribosyl)glycinamide from 5-phospho-alpha-D-ribose 1-diphosphate: step 2/2.</text>
</comment>
<dbReference type="InterPro" id="IPR013815">
    <property type="entry name" value="ATP_grasp_subdomain_1"/>
</dbReference>
<comment type="catalytic activity">
    <reaction evidence="14">
        <text>5-phospho-beta-D-ribosylamine + glycine + ATP = N(1)-(5-phospho-beta-D-ribosyl)glycinamide + ADP + phosphate + H(+)</text>
        <dbReference type="Rhea" id="RHEA:17453"/>
        <dbReference type="ChEBI" id="CHEBI:15378"/>
        <dbReference type="ChEBI" id="CHEBI:30616"/>
        <dbReference type="ChEBI" id="CHEBI:43474"/>
        <dbReference type="ChEBI" id="CHEBI:57305"/>
        <dbReference type="ChEBI" id="CHEBI:58681"/>
        <dbReference type="ChEBI" id="CHEBI:143788"/>
        <dbReference type="ChEBI" id="CHEBI:456216"/>
        <dbReference type="EC" id="6.3.4.13"/>
    </reaction>
</comment>
<dbReference type="PROSITE" id="PS00184">
    <property type="entry name" value="GARS"/>
    <property type="match status" value="1"/>
</dbReference>
<dbReference type="InterPro" id="IPR020561">
    <property type="entry name" value="PRibGlycinamid_synth_ATP-grasp"/>
</dbReference>
<dbReference type="UniPathway" id="UPA00074">
    <property type="reaction ID" value="UER00125"/>
</dbReference>
<protein>
    <recommendedName>
        <fullName evidence="4 14">Phosphoribosylamine--glycine ligase</fullName>
        <ecNumber evidence="4 14">6.3.4.13</ecNumber>
    </recommendedName>
    <alternativeName>
        <fullName evidence="14">GARS</fullName>
    </alternativeName>
    <alternativeName>
        <fullName evidence="12 14">Glycinamide ribonucleotide synthetase</fullName>
    </alternativeName>
    <alternativeName>
        <fullName evidence="13 14">Phosphoribosylglycinamide synthetase</fullName>
    </alternativeName>
</protein>
<dbReference type="InterPro" id="IPR037123">
    <property type="entry name" value="PRibGlycinamide_synth_C_sf"/>
</dbReference>
<feature type="domain" description="ATP-grasp" evidence="16">
    <location>
        <begin position="109"/>
        <end position="314"/>
    </location>
</feature>
<keyword evidence="7 15" id="KW-0547">Nucleotide-binding</keyword>
<dbReference type="Gene3D" id="3.40.50.20">
    <property type="match status" value="1"/>
</dbReference>
<evidence type="ECO:0000256" key="3">
    <source>
        <dbReference type="ARBA" id="ARBA00005174"/>
    </source>
</evidence>
<proteinExistence type="inferred from homology"/>